<keyword evidence="9" id="KW-0175">Coiled coil</keyword>
<feature type="coiled-coil region" evidence="9">
    <location>
        <begin position="199"/>
        <end position="230"/>
    </location>
</feature>
<organism evidence="14 15">
    <name type="scientific">Kocuria coralli</name>
    <dbReference type="NCBI Taxonomy" id="1461025"/>
    <lineage>
        <taxon>Bacteria</taxon>
        <taxon>Bacillati</taxon>
        <taxon>Actinomycetota</taxon>
        <taxon>Actinomycetes</taxon>
        <taxon>Micrococcales</taxon>
        <taxon>Micrococcaceae</taxon>
        <taxon>Kocuria</taxon>
    </lineage>
</organism>
<evidence type="ECO:0000256" key="9">
    <source>
        <dbReference type="SAM" id="Coils"/>
    </source>
</evidence>
<evidence type="ECO:0000256" key="4">
    <source>
        <dbReference type="ARBA" id="ARBA00022679"/>
    </source>
</evidence>
<keyword evidence="11" id="KW-0472">Membrane</keyword>
<keyword evidence="11" id="KW-1133">Transmembrane helix</keyword>
<dbReference type="GO" id="GO:0005524">
    <property type="term" value="F:ATP binding"/>
    <property type="evidence" value="ECO:0007669"/>
    <property type="project" value="UniProtKB-KW"/>
</dbReference>
<feature type="domain" description="Histidine kinase/HSP90-like ATPase" evidence="12">
    <location>
        <begin position="340"/>
        <end position="423"/>
    </location>
</feature>
<name>A0A5J5L1E2_9MICC</name>
<gene>
    <name evidence="14" type="ORF">FCK90_04980</name>
</gene>
<dbReference type="Pfam" id="PF07730">
    <property type="entry name" value="HisKA_3"/>
    <property type="match status" value="1"/>
</dbReference>
<feature type="transmembrane region" description="Helical" evidence="11">
    <location>
        <begin position="168"/>
        <end position="193"/>
    </location>
</feature>
<evidence type="ECO:0000256" key="2">
    <source>
        <dbReference type="ARBA" id="ARBA00012438"/>
    </source>
</evidence>
<evidence type="ECO:0000259" key="13">
    <source>
        <dbReference type="Pfam" id="PF07730"/>
    </source>
</evidence>
<dbReference type="RefSeq" id="WP_158033197.1">
    <property type="nucleotide sequence ID" value="NZ_ML708613.1"/>
</dbReference>
<dbReference type="InterPro" id="IPR011712">
    <property type="entry name" value="Sig_transdc_His_kin_sub3_dim/P"/>
</dbReference>
<evidence type="ECO:0000256" key="11">
    <source>
        <dbReference type="SAM" id="Phobius"/>
    </source>
</evidence>
<evidence type="ECO:0000259" key="12">
    <source>
        <dbReference type="Pfam" id="PF02518"/>
    </source>
</evidence>
<keyword evidence="7" id="KW-0067">ATP-binding</keyword>
<evidence type="ECO:0000256" key="6">
    <source>
        <dbReference type="ARBA" id="ARBA00022777"/>
    </source>
</evidence>
<dbReference type="InterPro" id="IPR003594">
    <property type="entry name" value="HATPase_dom"/>
</dbReference>
<dbReference type="PANTHER" id="PTHR24421">
    <property type="entry name" value="NITRATE/NITRITE SENSOR PROTEIN NARX-RELATED"/>
    <property type="match status" value="1"/>
</dbReference>
<feature type="transmembrane region" description="Helical" evidence="11">
    <location>
        <begin position="143"/>
        <end position="162"/>
    </location>
</feature>
<evidence type="ECO:0000256" key="5">
    <source>
        <dbReference type="ARBA" id="ARBA00022741"/>
    </source>
</evidence>
<reference evidence="14 15" key="1">
    <citation type="submission" date="2019-05" db="EMBL/GenBank/DDBJ databases">
        <title>Kocuria coralli sp. nov., a novel actinobacterium isolated from coral reef seawater.</title>
        <authorList>
            <person name="Li J."/>
        </authorList>
    </citation>
    <scope>NUCLEOTIDE SEQUENCE [LARGE SCALE GENOMIC DNA]</scope>
    <source>
        <strain evidence="14 15">SCSIO 13007</strain>
    </source>
</reference>
<dbReference type="SUPFAM" id="SSF55874">
    <property type="entry name" value="ATPase domain of HSP90 chaperone/DNA topoisomerase II/histidine kinase"/>
    <property type="match status" value="1"/>
</dbReference>
<dbReference type="CDD" id="cd16917">
    <property type="entry name" value="HATPase_UhpB-NarQ-NarX-like"/>
    <property type="match status" value="1"/>
</dbReference>
<dbReference type="Pfam" id="PF02518">
    <property type="entry name" value="HATPase_c"/>
    <property type="match status" value="1"/>
</dbReference>
<keyword evidence="8" id="KW-0902">Two-component regulatory system</keyword>
<evidence type="ECO:0000256" key="1">
    <source>
        <dbReference type="ARBA" id="ARBA00000085"/>
    </source>
</evidence>
<keyword evidence="4" id="KW-0808">Transferase</keyword>
<accession>A0A5J5L1E2</accession>
<evidence type="ECO:0000313" key="14">
    <source>
        <dbReference type="EMBL" id="KAA9394886.1"/>
    </source>
</evidence>
<dbReference type="GO" id="GO:0000155">
    <property type="term" value="F:phosphorelay sensor kinase activity"/>
    <property type="evidence" value="ECO:0007669"/>
    <property type="project" value="InterPro"/>
</dbReference>
<evidence type="ECO:0000256" key="10">
    <source>
        <dbReference type="SAM" id="MobiDB-lite"/>
    </source>
</evidence>
<proteinExistence type="predicted"/>
<dbReference type="OrthoDB" id="227596at2"/>
<protein>
    <recommendedName>
        <fullName evidence="2">histidine kinase</fullName>
        <ecNumber evidence="2">2.7.13.3</ecNumber>
    </recommendedName>
</protein>
<comment type="catalytic activity">
    <reaction evidence="1">
        <text>ATP + protein L-histidine = ADP + protein N-phospho-L-histidine.</text>
        <dbReference type="EC" id="2.7.13.3"/>
    </reaction>
</comment>
<feature type="compositionally biased region" description="Gly residues" evidence="10">
    <location>
        <begin position="392"/>
        <end position="401"/>
    </location>
</feature>
<dbReference type="Gene3D" id="3.30.565.10">
    <property type="entry name" value="Histidine kinase-like ATPase, C-terminal domain"/>
    <property type="match status" value="1"/>
</dbReference>
<keyword evidence="11" id="KW-0812">Transmembrane</keyword>
<keyword evidence="6 14" id="KW-0418">Kinase</keyword>
<dbReference type="AlphaFoldDB" id="A0A5J5L1E2"/>
<keyword evidence="3" id="KW-0597">Phosphoprotein</keyword>
<dbReference type="Gene3D" id="1.20.5.1930">
    <property type="match status" value="1"/>
</dbReference>
<keyword evidence="5" id="KW-0547">Nucleotide-binding</keyword>
<keyword evidence="15" id="KW-1185">Reference proteome</keyword>
<dbReference type="PANTHER" id="PTHR24421:SF10">
    <property type="entry name" value="NITRATE_NITRITE SENSOR PROTEIN NARQ"/>
    <property type="match status" value="1"/>
</dbReference>
<dbReference type="EMBL" id="SZWF01000004">
    <property type="protein sequence ID" value="KAA9394886.1"/>
    <property type="molecule type" value="Genomic_DNA"/>
</dbReference>
<sequence>MVERKGRAGTRRRWMVTGLTLLAFIIGPLLTTLAFGVVGVLISDGTPEMAGFPYSEQQLRTMMAIDVALGLVAVGLLPVALRRAPESQLLESGDRSEVFQLKEPVSALIAALVIGLLVTASSSAFPAWFIAIVSICSRGNRRWIYCIPPVALVSVAAGFFVFPSGGDLWATLMAIALGIAITALPMVIGLLRWSRRRQIRALRSEAATARREAEALVRAEQARVAKTRAEERTRIAREMHDTLSHRLALISTYAGALDYREDLDRDTVRSTARLVQQTASTASAELRTVLDVLRDDPSDTRPEPDLTLADGLLEEMRSTGIRIDVVVDRPPLSEVPDTASRALYRMLQEALTNAVKHAPGAPIAVRWQGDDDEVHLTVTNPLPGSPSDPRGTGRGIGQRSGFGLIGLDERARALGGNVRTTKTRDEFRLEATVPCRS</sequence>
<dbReference type="Proteomes" id="UP000325957">
    <property type="component" value="Unassembled WGS sequence"/>
</dbReference>
<feature type="region of interest" description="Disordered" evidence="10">
    <location>
        <begin position="379"/>
        <end position="401"/>
    </location>
</feature>
<dbReference type="InterPro" id="IPR036890">
    <property type="entry name" value="HATPase_C_sf"/>
</dbReference>
<feature type="transmembrane region" description="Helical" evidence="11">
    <location>
        <begin position="20"/>
        <end position="42"/>
    </location>
</feature>
<evidence type="ECO:0000256" key="7">
    <source>
        <dbReference type="ARBA" id="ARBA00022840"/>
    </source>
</evidence>
<feature type="domain" description="Signal transduction histidine kinase subgroup 3 dimerisation and phosphoacceptor" evidence="13">
    <location>
        <begin position="231"/>
        <end position="296"/>
    </location>
</feature>
<evidence type="ECO:0000256" key="8">
    <source>
        <dbReference type="ARBA" id="ARBA00023012"/>
    </source>
</evidence>
<evidence type="ECO:0000256" key="3">
    <source>
        <dbReference type="ARBA" id="ARBA00022553"/>
    </source>
</evidence>
<dbReference type="InterPro" id="IPR050482">
    <property type="entry name" value="Sensor_HK_TwoCompSys"/>
</dbReference>
<comment type="caution">
    <text evidence="14">The sequence shown here is derived from an EMBL/GenBank/DDBJ whole genome shotgun (WGS) entry which is preliminary data.</text>
</comment>
<feature type="transmembrane region" description="Helical" evidence="11">
    <location>
        <begin position="105"/>
        <end position="131"/>
    </location>
</feature>
<dbReference type="GO" id="GO:0016020">
    <property type="term" value="C:membrane"/>
    <property type="evidence" value="ECO:0007669"/>
    <property type="project" value="InterPro"/>
</dbReference>
<dbReference type="EC" id="2.7.13.3" evidence="2"/>
<dbReference type="GO" id="GO:0046983">
    <property type="term" value="F:protein dimerization activity"/>
    <property type="evidence" value="ECO:0007669"/>
    <property type="project" value="InterPro"/>
</dbReference>
<evidence type="ECO:0000313" key="15">
    <source>
        <dbReference type="Proteomes" id="UP000325957"/>
    </source>
</evidence>